<feature type="compositionally biased region" description="Basic and acidic residues" evidence="3">
    <location>
        <begin position="447"/>
        <end position="458"/>
    </location>
</feature>
<keyword evidence="2" id="KW-0378">Hydrolase</keyword>
<sequence>MLLTRRGIWMQQNSDWPWNKVVFKGISSHSPPIVAGAVFGTPPRVRKFISSNSVFQKRQPIRQGNRPSNHGNAHHIKLVHKGERNVSTWREFSSRRKVRGNINNIKNLANYHSSTKSVTTLDEMEYLEDSTQNELPLSNSSFKITEELFRAAKNAEPETPASFWSYRLYRGPPIAGVPSRPVVHYCQSSETAERVLHSYFLDQKVVGFDIEWKVDAMKFHGPRANVSLIQIASEERIALLHLALYPKNDILVSPSLRKLLVNPNISKVGVAIKSDCTRIKNHLNVDAQGIFELSHLFRLVKFFQTENQNLINRKLVSLAKQVQEHLHLPLSKNVDVRSSDWSSKLDTPQIVYAAADSYAALQLYNTMEIKRKALKPTPPRPYHAELNFPIRLTENTKENLKPDVELDHIPRLEVYVKEPISAHEEGLDKFHRTSNPGNMGKRVIKSKRSDESPLSEVESHELGVKDVKLNNKLKTIRFIQQANGSFAHPPAAWN</sequence>
<accession>A0A061HET3</accession>
<dbReference type="FunFam" id="3.30.420.10:FF:000100">
    <property type="entry name" value="3'-5' exonuclease/helicase (Wrn), putative"/>
    <property type="match status" value="1"/>
</dbReference>
<dbReference type="InterPro" id="IPR051132">
    <property type="entry name" value="3-5_Exonuclease_domain"/>
</dbReference>
<dbReference type="AlphaFoldDB" id="A0A061HET3"/>
<dbReference type="GO" id="GO:0003676">
    <property type="term" value="F:nucleic acid binding"/>
    <property type="evidence" value="ECO:0007669"/>
    <property type="project" value="InterPro"/>
</dbReference>
<evidence type="ECO:0000313" key="7">
    <source>
        <dbReference type="Proteomes" id="UP000053110"/>
    </source>
</evidence>
<gene>
    <name evidence="5" type="ORF">BGT96224_A21342</name>
    <name evidence="6" type="ORF">BGT96224V2_LOCUS5102</name>
</gene>
<dbReference type="InterPro" id="IPR036397">
    <property type="entry name" value="RNaseH_sf"/>
</dbReference>
<dbReference type="OrthoDB" id="1920326at2759"/>
<dbReference type="HOGENOM" id="CLU_552042_0_0_1"/>
<dbReference type="InterPro" id="IPR012337">
    <property type="entry name" value="RNaseH-like_sf"/>
</dbReference>
<dbReference type="GO" id="GO:0006139">
    <property type="term" value="P:nucleobase-containing compound metabolic process"/>
    <property type="evidence" value="ECO:0007669"/>
    <property type="project" value="InterPro"/>
</dbReference>
<dbReference type="SUPFAM" id="SSF53098">
    <property type="entry name" value="Ribonuclease H-like"/>
    <property type="match status" value="1"/>
</dbReference>
<organism evidence="6">
    <name type="scientific">Blumeria graminis f. sp. tritici 96224</name>
    <dbReference type="NCBI Taxonomy" id="1268274"/>
    <lineage>
        <taxon>Eukaryota</taxon>
        <taxon>Fungi</taxon>
        <taxon>Dikarya</taxon>
        <taxon>Ascomycota</taxon>
        <taxon>Pezizomycotina</taxon>
        <taxon>Leotiomycetes</taxon>
        <taxon>Erysiphales</taxon>
        <taxon>Erysiphaceae</taxon>
        <taxon>Blumeria</taxon>
    </lineage>
</organism>
<feature type="non-terminal residue" evidence="6">
    <location>
        <position position="494"/>
    </location>
</feature>
<dbReference type="Pfam" id="PF01612">
    <property type="entry name" value="DNA_pol_A_exo1"/>
    <property type="match status" value="1"/>
</dbReference>
<evidence type="ECO:0000313" key="5">
    <source>
        <dbReference type="EMBL" id="EPQ63326.1"/>
    </source>
</evidence>
<dbReference type="InterPro" id="IPR002562">
    <property type="entry name" value="3'-5'_exonuclease_dom"/>
</dbReference>
<dbReference type="EMBL" id="KE375127">
    <property type="protein sequence ID" value="EPQ63326.1"/>
    <property type="molecule type" value="Genomic_DNA"/>
</dbReference>
<protein>
    <submittedName>
        <fullName evidence="6">BgtA-21342</fullName>
    </submittedName>
</protein>
<reference evidence="6" key="3">
    <citation type="submission" date="2018-07" db="EMBL/GenBank/DDBJ databases">
        <authorList>
            <person name="Quirk P.G."/>
            <person name="Krulwich T.A."/>
        </authorList>
    </citation>
    <scope>NUCLEOTIDE SEQUENCE</scope>
    <source>
        <strain evidence="6">96224</strain>
    </source>
</reference>
<dbReference type="GO" id="GO:0005634">
    <property type="term" value="C:nucleus"/>
    <property type="evidence" value="ECO:0007669"/>
    <property type="project" value="TreeGrafter"/>
</dbReference>
<evidence type="ECO:0000313" key="6">
    <source>
        <dbReference type="EMBL" id="SUZ11921.1"/>
    </source>
</evidence>
<dbReference type="Proteomes" id="UP000053110">
    <property type="component" value="Unassembled WGS sequence"/>
</dbReference>
<evidence type="ECO:0000256" key="3">
    <source>
        <dbReference type="SAM" id="MobiDB-lite"/>
    </source>
</evidence>
<dbReference type="PANTHER" id="PTHR13620">
    <property type="entry name" value="3-5 EXONUCLEASE"/>
    <property type="match status" value="1"/>
</dbReference>
<evidence type="ECO:0000259" key="4">
    <source>
        <dbReference type="SMART" id="SM00474"/>
    </source>
</evidence>
<proteinExistence type="predicted"/>
<feature type="domain" description="3'-5' exonuclease" evidence="4">
    <location>
        <begin position="183"/>
        <end position="372"/>
    </location>
</feature>
<name>A0A061HET3_BLUGR</name>
<keyword evidence="1" id="KW-0540">Nuclease</keyword>
<dbReference type="EMBL" id="UIGY01000155">
    <property type="protein sequence ID" value="SUZ11921.1"/>
    <property type="molecule type" value="Genomic_DNA"/>
</dbReference>
<dbReference type="GO" id="GO:0008408">
    <property type="term" value="F:3'-5' exonuclease activity"/>
    <property type="evidence" value="ECO:0007669"/>
    <property type="project" value="InterPro"/>
</dbReference>
<dbReference type="SMART" id="SM00474">
    <property type="entry name" value="35EXOc"/>
    <property type="match status" value="1"/>
</dbReference>
<evidence type="ECO:0000256" key="2">
    <source>
        <dbReference type="ARBA" id="ARBA00022801"/>
    </source>
</evidence>
<dbReference type="GO" id="GO:0005737">
    <property type="term" value="C:cytoplasm"/>
    <property type="evidence" value="ECO:0007669"/>
    <property type="project" value="TreeGrafter"/>
</dbReference>
<dbReference type="CDD" id="cd06141">
    <property type="entry name" value="WRN_exo"/>
    <property type="match status" value="1"/>
</dbReference>
<dbReference type="Gene3D" id="3.30.420.10">
    <property type="entry name" value="Ribonuclease H-like superfamily/Ribonuclease H"/>
    <property type="match status" value="1"/>
</dbReference>
<feature type="region of interest" description="Disordered" evidence="3">
    <location>
        <begin position="428"/>
        <end position="458"/>
    </location>
</feature>
<evidence type="ECO:0000256" key="1">
    <source>
        <dbReference type="ARBA" id="ARBA00022722"/>
    </source>
</evidence>
<reference evidence="5" key="2">
    <citation type="submission" date="2013-01" db="EMBL/GenBank/DDBJ databases">
        <title>The wheat powdery mildew genome reveals unique evolution of an obligate biotroph.</title>
        <authorList>
            <person name="Oberhaensli S."/>
            <person name="Wicker T."/>
            <person name="Keller B."/>
        </authorList>
    </citation>
    <scope>NUCLEOTIDE SEQUENCE</scope>
    <source>
        <strain evidence="5">96224</strain>
    </source>
</reference>
<dbReference type="PANTHER" id="PTHR13620:SF104">
    <property type="entry name" value="EXONUCLEASE 3'-5' DOMAIN-CONTAINING PROTEIN 2"/>
    <property type="match status" value="1"/>
</dbReference>
<reference evidence="7" key="1">
    <citation type="journal article" date="2013" name="Nat. Genet.">
        <title>The wheat powdery mildew genome shows the unique evolution of an obligate biotroph.</title>
        <authorList>
            <person name="Wicker T."/>
            <person name="Oberhaensli S."/>
            <person name="Parlange F."/>
            <person name="Buchmann J.P."/>
            <person name="Shatalina M."/>
            <person name="Roffler S."/>
            <person name="Ben-David R."/>
            <person name="Dolezel J."/>
            <person name="Simkova H."/>
            <person name="Schulze-Lefert P."/>
            <person name="Spanu P.D."/>
            <person name="Bruggmann R."/>
            <person name="Amselem J."/>
            <person name="Quesneville H."/>
            <person name="Ver Loren van Themaat E."/>
            <person name="Paape T."/>
            <person name="Shimizu K.K."/>
            <person name="Keller B."/>
        </authorList>
    </citation>
    <scope>NUCLEOTIDE SEQUENCE [LARGE SCALE GENOMIC DNA]</scope>
    <source>
        <strain evidence="7">96224</strain>
    </source>
</reference>